<name>A0A1I8IW29_9PLAT</name>
<feature type="compositionally biased region" description="Low complexity" evidence="1">
    <location>
        <begin position="808"/>
        <end position="831"/>
    </location>
</feature>
<accession>A0A1I8IW29</accession>
<evidence type="ECO:0000313" key="2">
    <source>
        <dbReference type="Proteomes" id="UP000095280"/>
    </source>
</evidence>
<evidence type="ECO:0000313" key="3">
    <source>
        <dbReference type="WBParaSite" id="maker-uti_cns_0017512-snap-gene-0.3-mRNA-1"/>
    </source>
</evidence>
<feature type="region of interest" description="Disordered" evidence="1">
    <location>
        <begin position="1096"/>
        <end position="1133"/>
    </location>
</feature>
<keyword evidence="2" id="KW-1185">Reference proteome</keyword>
<feature type="region of interest" description="Disordered" evidence="1">
    <location>
        <begin position="780"/>
        <end position="831"/>
    </location>
</feature>
<sequence>CPKKKAWVNAFEYQPWRWADGSFLYNSPSDPVASQLADLLLRQLNVEYNKSQCAYLTIEPENARAMKLEVSDCSTKAAIVCQYNKTSCDNPPAYSLGYLSSTVTYNSSDYIVDLFNGSCESATNQNFAPNSAAFYTCNSINCTFLGNESTLLKSQCRQGASGLSWSALSNAALCRGLRCDANQIVDFNSTHNLAYLVAYENSSSEIINYFSPYVTNSSQLVLTCKPGALLTKFDENLHPGSAISNEITCQESEWMYSVATFANSTSVQVCDEKSDGRTKLLRCEPIKCNTSDFKSFTDVLGQPIPRSYLNQDESIDATCVKAPRPGYFNIHPTISIACKLWANYTVSDQLPPWSIATAMKTNQSAEWLPFLNASVYPPGSQVMVNCSAYTNELVSETIFCNDSGSWLLMQNSSGAGDPEFGEHIKCIQYSPCPRNESRLNASGLEILREEWSEWSNVTDNQQYLAPNASLIVRCRFPRSSGYYWAGLEQTGTLYCPLTSTRNKLEWKYAALDCNYRVCESVFDQFPPLSTPRGMRTNMSDEWLPFYNASFYPPGSQVLVNCTTIQHLSQIIICNDTGNWVPVQLSKVGDNFSLCFGEQISCSLTPCPRNESWWSDSTLQILEEESSQWSNSTDSLRFLAPNASIKVSCRLPWTAGLYSAGLEQTGTLRCPLSTATTNRLTWEDSALSCSDRVCPPVFDQLPQFSVATGLKLNQSAEWQPYFNSSIYPPGSQVMVNCTTDEQVSEIIFCNSTGDWVPMQFSQEDNGNLSLSHQLLIDNGTAGHDIRPARHDIRPARHDIRPARHDIRPPDTTSSPPDTTSSPPDTTSSPPDTVISTLVSEVETIADGTITRNETTITETQNSASVELVSTTDSYSTIFNPITQSATSESSNTIWSVRASQQLAGAALLALPGRRAERPLPYARGLPTLPCRASFTGVAAVAAAAAAAEDAAEADGSGDSTASSMRPRPATASLRLELDCSAASAAADSAATDATAPLPTTDNTCASSSSSSSSAVSPASAAGTAVAASASTTVLGWLWCSGHSQRIFPDGSDARVPAAQVLAQRRVQLTQVGLGPGALSCRAQVIEQAAAGHGVGRGVQAGAPAVPEDQRQAEQQRRQASQQLQGGVPAEAERQAGAWGRMPAALVLAEQAEPELEAGLVFDAVVRQRRLVRGRVVGEGGHGGELGLVRAVGRVVLRSGRDDRDDCQEKMHHLEHGATSARTAQAAFAPLAETVLAVRPFDGVVPLQRLRHRAQQSVVAGFAGSLEVHLWMTERHHADLPGLFGSTPQSPPLTSVDSHSTPVPTTQITMGRLSVSSHLIGEAGHHQLAGLESLAEVLKHAVLAQPFDVNPAGKAAGFLQVLLEFPGIAEPDGAAGGLAVACLDRLLRVRPAVADEHVCAPADPLRAWDFLQQKCTDAEQCNYASNFDSVIRILPLG</sequence>
<reference evidence="3" key="1">
    <citation type="submission" date="2016-11" db="UniProtKB">
        <authorList>
            <consortium name="WormBaseParasite"/>
        </authorList>
    </citation>
    <scope>IDENTIFICATION</scope>
</reference>
<feature type="compositionally biased region" description="Low complexity" evidence="1">
    <location>
        <begin position="1004"/>
        <end position="1015"/>
    </location>
</feature>
<feature type="region of interest" description="Disordered" evidence="1">
    <location>
        <begin position="990"/>
        <end position="1015"/>
    </location>
</feature>
<evidence type="ECO:0000256" key="1">
    <source>
        <dbReference type="SAM" id="MobiDB-lite"/>
    </source>
</evidence>
<dbReference type="WBParaSite" id="maker-uti_cns_0017512-snap-gene-0.3-mRNA-1">
    <property type="protein sequence ID" value="maker-uti_cns_0017512-snap-gene-0.3-mRNA-1"/>
    <property type="gene ID" value="maker-uti_cns_0017512-snap-gene-0.3"/>
</dbReference>
<feature type="compositionally biased region" description="Basic and acidic residues" evidence="1">
    <location>
        <begin position="782"/>
        <end position="807"/>
    </location>
</feature>
<protein>
    <submittedName>
        <fullName evidence="3">Sushi domain-containing protein</fullName>
    </submittedName>
</protein>
<organism evidence="2 3">
    <name type="scientific">Macrostomum lignano</name>
    <dbReference type="NCBI Taxonomy" id="282301"/>
    <lineage>
        <taxon>Eukaryota</taxon>
        <taxon>Metazoa</taxon>
        <taxon>Spiralia</taxon>
        <taxon>Lophotrochozoa</taxon>
        <taxon>Platyhelminthes</taxon>
        <taxon>Rhabditophora</taxon>
        <taxon>Macrostomorpha</taxon>
        <taxon>Macrostomida</taxon>
        <taxon>Macrostomidae</taxon>
        <taxon>Macrostomum</taxon>
    </lineage>
</organism>
<proteinExistence type="predicted"/>
<dbReference type="Proteomes" id="UP000095280">
    <property type="component" value="Unplaced"/>
</dbReference>
<feature type="compositionally biased region" description="Basic and acidic residues" evidence="1">
    <location>
        <begin position="1106"/>
        <end position="1115"/>
    </location>
</feature>